<feature type="compositionally biased region" description="Basic and acidic residues" evidence="6">
    <location>
        <begin position="1448"/>
        <end position="1459"/>
    </location>
</feature>
<evidence type="ECO:0000256" key="1">
    <source>
        <dbReference type="ARBA" id="ARBA00004123"/>
    </source>
</evidence>
<feature type="region of interest" description="Disordered" evidence="6">
    <location>
        <begin position="1436"/>
        <end position="1469"/>
    </location>
</feature>
<feature type="region of interest" description="Disordered" evidence="6">
    <location>
        <begin position="1153"/>
        <end position="1175"/>
    </location>
</feature>
<dbReference type="InterPro" id="IPR016024">
    <property type="entry name" value="ARM-type_fold"/>
</dbReference>
<keyword evidence="5" id="KW-0539">Nucleus</keyword>
<feature type="compositionally biased region" description="Basic residues" evidence="6">
    <location>
        <begin position="999"/>
        <end position="1009"/>
    </location>
</feature>
<proteinExistence type="predicted"/>
<evidence type="ECO:0000313" key="7">
    <source>
        <dbReference type="EMBL" id="CAL5141976.1"/>
    </source>
</evidence>
<evidence type="ECO:0000313" key="8">
    <source>
        <dbReference type="Proteomes" id="UP001497525"/>
    </source>
</evidence>
<feature type="compositionally biased region" description="Low complexity" evidence="6">
    <location>
        <begin position="1154"/>
        <end position="1167"/>
    </location>
</feature>
<feature type="region of interest" description="Disordered" evidence="6">
    <location>
        <begin position="1250"/>
        <end position="1302"/>
    </location>
</feature>
<dbReference type="PANTHER" id="PTHR15651:SF7">
    <property type="entry name" value="ARMADILLO REPEAT-CONTAINING PROTEIN 8"/>
    <property type="match status" value="1"/>
</dbReference>
<dbReference type="Proteomes" id="UP001497525">
    <property type="component" value="Unassembled WGS sequence"/>
</dbReference>
<dbReference type="GO" id="GO:0005634">
    <property type="term" value="C:nucleus"/>
    <property type="evidence" value="ECO:0007669"/>
    <property type="project" value="UniProtKB-SubCell"/>
</dbReference>
<feature type="compositionally biased region" description="Basic and acidic residues" evidence="6">
    <location>
        <begin position="1124"/>
        <end position="1141"/>
    </location>
</feature>
<feature type="region of interest" description="Disordered" evidence="6">
    <location>
        <begin position="999"/>
        <end position="1033"/>
    </location>
</feature>
<dbReference type="Gene3D" id="1.25.10.10">
    <property type="entry name" value="Leucine-rich Repeat Variant"/>
    <property type="match status" value="2"/>
</dbReference>
<dbReference type="GO" id="GO:0043161">
    <property type="term" value="P:proteasome-mediated ubiquitin-dependent protein catabolic process"/>
    <property type="evidence" value="ECO:0007669"/>
    <property type="project" value="TreeGrafter"/>
</dbReference>
<dbReference type="PANTHER" id="PTHR15651">
    <property type="entry name" value="ARMADILLO REPEAT-CONTAINING PROTEIN 8"/>
    <property type="match status" value="1"/>
</dbReference>
<dbReference type="GO" id="GO:0005737">
    <property type="term" value="C:cytoplasm"/>
    <property type="evidence" value="ECO:0007669"/>
    <property type="project" value="UniProtKB-SubCell"/>
</dbReference>
<feature type="region of interest" description="Disordered" evidence="6">
    <location>
        <begin position="1116"/>
        <end position="1141"/>
    </location>
</feature>
<feature type="region of interest" description="Disordered" evidence="6">
    <location>
        <begin position="1481"/>
        <end position="1505"/>
    </location>
</feature>
<dbReference type="InterPro" id="IPR038739">
    <property type="entry name" value="ARMC8/Vid28"/>
</dbReference>
<dbReference type="SUPFAM" id="SSF48371">
    <property type="entry name" value="ARM repeat"/>
    <property type="match status" value="1"/>
</dbReference>
<protein>
    <submittedName>
        <fullName evidence="7">Uncharacterized protein</fullName>
    </submittedName>
</protein>
<evidence type="ECO:0000256" key="5">
    <source>
        <dbReference type="ARBA" id="ARBA00023242"/>
    </source>
</evidence>
<sequence>MRERESHVTESDSTGISSHTSMGTVSFADKASVNGVASLWQDVVDRLEKSVGSDLLSDDPKYTLKSIKSLRQFAVASAMNKTVIGKSSVLRPRLLELLSRFGWWSTRRLDVCIDLCALVNSLVRDCSTLTESVLSHPGILSELMEVILNKKSEPCLRESSLLLLRSLFGAEEVSSVLTQPTQVPSRHSAATNLFTESILRVLLEFIRSSSPETPTTDLSLLTNNARCWLLELLALLATDSELAARLHRLGVIEVCHTVISSALCRHVNLPESLHLSARSNSVNSRVVCLTAADPTNQLSVRFTLKLLVHLFFHLDDALSAFKKVYGEDEPLKLISCYSHLTRAITSTIPNTFHQLSPGYRGRFVGDSEQENLATTKKLDHSTLLVNDPSDVHLSLNDNKYSNTVHIPVPVSSCIPIAHGTQVFLGLLRGLIYWRMVTEAHPRCVSAVDQFGGHPTSATGLGLTDDDIARLIIQPLTEGCLHVDDIRVMSWICHVLVLVLGERPELHLWTIYTNSFVREVNSRVTALIRAVQESSDCVNQIQFIEHLIPLIKLFTCLASKSEAIRVLFGEMSMCETLIDFALRLKTLGPEHSDLVLEFQHSVASLLQVLSRSFSAHHELFRLETVGHHLLQLVKENFSGACLGDSLSADVVDAASCVLVNILLPMSPPRESPQNSVIDYMDTFIQLIKAIDNPCQSSAPLPDTTSPHLPETTPDLRKHIILSPAKQQAILTIFRLNGIWGLANLLHCAPPDTCTDVFQRLVSNSVWVELLRPVPHVPYPNMESSPTTIDESTKTQVLGNKSSFSTAVNDKPFESISRGLNTQRIVEAKIFKSGTESDVKTENFDAKETVGSGADEQPLKTNDREFHIQILLIYHTLALLRNLLRDEKVIDLIVKDHWWNITQFIISVLEGNYPHPVKEQAVMVLAHIANGTTYREELHRNEDLVEKLKLFMRSSDSYLKAAALTATYNLLGLGRDSYGSPGIWGSLRSHSEPFLLSYQRRRVHHRHHHDKDKHGNKSELPCSSTSSRPSGRETVTCVAQSALEEAEEEIEEEEQDIVVEHATESAVSHSHMTFELATNESPEVPSLTVQDSSVQCTPLQDSSEPILPREHRHRSYRHQSPLMATTDERAETEPLRIEEDKTAREIYQSERLAIRSLSTSSSSSTSSTSYAEGEASPAAQLADLDQTTAQDICAISSPSASEGELMILSPTFQQSQEEAISNALTSSSRAPLACEERVDDSQSQTISVDLLSPDSAQAPTAVVDPTSSQQNASDPNVGLPGDRLKHSEENSTGENLAGDSSVPLSPHLHLLPRAHLPSSFRRSRRDWEAGFRQILLPFLQELESDQILRSTWDWLMLRANRRGKPIRLYQLFAAWQQFYNSIPPHNFPTSSFTDDPMLNDSTTVDAFLRKLKESSDISPSASFLASLSHHRNFRHLHRRRHHHHCHRHQVRDQTTDSEQHPESTPNTVDCTASASFVVSSSGVLEEVELGHESTAEGTTPANPDATT</sequence>
<comment type="caution">
    <text evidence="7">The sequence shown here is derived from an EMBL/GenBank/DDBJ whole genome shotgun (WGS) entry which is preliminary data.</text>
</comment>
<feature type="compositionally biased region" description="Polar residues" evidence="6">
    <location>
        <begin position="1263"/>
        <end position="1272"/>
    </location>
</feature>
<evidence type="ECO:0000256" key="2">
    <source>
        <dbReference type="ARBA" id="ARBA00004496"/>
    </source>
</evidence>
<evidence type="ECO:0000256" key="4">
    <source>
        <dbReference type="ARBA" id="ARBA00022737"/>
    </source>
</evidence>
<dbReference type="GO" id="GO:0034657">
    <property type="term" value="C:GID complex"/>
    <property type="evidence" value="ECO:0007669"/>
    <property type="project" value="TreeGrafter"/>
</dbReference>
<name>A0AAV2U0I5_CALDB</name>
<gene>
    <name evidence="7" type="ORF">CDAUBV1_LOCUS17263</name>
</gene>
<evidence type="ECO:0000256" key="3">
    <source>
        <dbReference type="ARBA" id="ARBA00022490"/>
    </source>
</evidence>
<evidence type="ECO:0000256" key="6">
    <source>
        <dbReference type="SAM" id="MobiDB-lite"/>
    </source>
</evidence>
<dbReference type="EMBL" id="CAXLJL010000933">
    <property type="protein sequence ID" value="CAL5141976.1"/>
    <property type="molecule type" value="Genomic_DNA"/>
</dbReference>
<comment type="subcellular location">
    <subcellularLocation>
        <location evidence="2">Cytoplasm</location>
    </subcellularLocation>
    <subcellularLocation>
        <location evidence="1">Nucleus</location>
    </subcellularLocation>
</comment>
<keyword evidence="3" id="KW-0963">Cytoplasm</keyword>
<accession>A0AAV2U0I5</accession>
<feature type="compositionally biased region" description="Polar residues" evidence="6">
    <location>
        <begin position="1493"/>
        <end position="1505"/>
    </location>
</feature>
<feature type="compositionally biased region" description="Basic residues" evidence="6">
    <location>
        <begin position="1436"/>
        <end position="1447"/>
    </location>
</feature>
<dbReference type="InterPro" id="IPR011989">
    <property type="entry name" value="ARM-like"/>
</dbReference>
<keyword evidence="4" id="KW-0677">Repeat</keyword>
<organism evidence="7 8">
    <name type="scientific">Calicophoron daubneyi</name>
    <name type="common">Rumen fluke</name>
    <name type="synonym">Paramphistomum daubneyi</name>
    <dbReference type="NCBI Taxonomy" id="300641"/>
    <lineage>
        <taxon>Eukaryota</taxon>
        <taxon>Metazoa</taxon>
        <taxon>Spiralia</taxon>
        <taxon>Lophotrochozoa</taxon>
        <taxon>Platyhelminthes</taxon>
        <taxon>Trematoda</taxon>
        <taxon>Digenea</taxon>
        <taxon>Plagiorchiida</taxon>
        <taxon>Pronocephalata</taxon>
        <taxon>Paramphistomoidea</taxon>
        <taxon>Paramphistomidae</taxon>
        <taxon>Calicophoron</taxon>
    </lineage>
</organism>
<reference evidence="7" key="1">
    <citation type="submission" date="2024-06" db="EMBL/GenBank/DDBJ databases">
        <authorList>
            <person name="Liu X."/>
            <person name="Lenzi L."/>
            <person name="Haldenby T S."/>
            <person name="Uol C."/>
        </authorList>
    </citation>
    <scope>NUCLEOTIDE SEQUENCE</scope>
</reference>